<dbReference type="EMBL" id="CCAE010000037">
    <property type="protein sequence ID" value="CDN89202.1"/>
    <property type="molecule type" value="Genomic_DNA"/>
</dbReference>
<dbReference type="GO" id="GO:0004526">
    <property type="term" value="F:ribonuclease P activity"/>
    <property type="evidence" value="ECO:0007669"/>
    <property type="project" value="InterPro"/>
</dbReference>
<reference evidence="7" key="2">
    <citation type="submission" date="2014-11" db="EMBL/GenBank/DDBJ databases">
        <title>Draft genome sequence of Hydrogenophaga intermedia S1.</title>
        <authorList>
            <person name="Gan H.M."/>
            <person name="Chew T.H."/>
            <person name="Stolz A."/>
        </authorList>
    </citation>
    <scope>NUCLEOTIDE SEQUENCE [LARGE SCALE GENOMIC DNA]</scope>
    <source>
        <strain evidence="7">S1</strain>
    </source>
</reference>
<dbReference type="InterPro" id="IPR020568">
    <property type="entry name" value="Ribosomal_Su5_D2-typ_SF"/>
</dbReference>
<keyword evidence="2" id="KW-0540">Nuclease</keyword>
<dbReference type="AlphaFoldDB" id="A0A1L1PGL4"/>
<dbReference type="GO" id="GO:0000049">
    <property type="term" value="F:tRNA binding"/>
    <property type="evidence" value="ECO:0007669"/>
    <property type="project" value="InterPro"/>
</dbReference>
<keyword evidence="1" id="KW-0819">tRNA processing</keyword>
<proteinExistence type="predicted"/>
<evidence type="ECO:0000313" key="6">
    <source>
        <dbReference type="EMBL" id="CDN89202.1"/>
    </source>
</evidence>
<keyword evidence="3" id="KW-0255">Endonuclease</keyword>
<evidence type="ECO:0000256" key="5">
    <source>
        <dbReference type="ARBA" id="ARBA00022884"/>
    </source>
</evidence>
<keyword evidence="4" id="KW-0378">Hydrolase</keyword>
<dbReference type="InterPro" id="IPR000100">
    <property type="entry name" value="RNase_P"/>
</dbReference>
<evidence type="ECO:0000256" key="1">
    <source>
        <dbReference type="ARBA" id="ARBA00022694"/>
    </source>
</evidence>
<gene>
    <name evidence="6" type="ORF">BN948_03639</name>
</gene>
<accession>A0A1L1PGL4</accession>
<evidence type="ECO:0000256" key="4">
    <source>
        <dbReference type="ARBA" id="ARBA00022801"/>
    </source>
</evidence>
<protein>
    <submittedName>
        <fullName evidence="6">Uncharacterized protein</fullName>
    </submittedName>
</protein>
<dbReference type="InterPro" id="IPR014721">
    <property type="entry name" value="Ribsml_uS5_D2-typ_fold_subgr"/>
</dbReference>
<evidence type="ECO:0000256" key="3">
    <source>
        <dbReference type="ARBA" id="ARBA00022759"/>
    </source>
</evidence>
<organism evidence="6 7">
    <name type="scientific">Hydrogenophaga intermedia</name>
    <dbReference type="NCBI Taxonomy" id="65786"/>
    <lineage>
        <taxon>Bacteria</taxon>
        <taxon>Pseudomonadati</taxon>
        <taxon>Pseudomonadota</taxon>
        <taxon>Betaproteobacteria</taxon>
        <taxon>Burkholderiales</taxon>
        <taxon>Comamonadaceae</taxon>
        <taxon>Hydrogenophaga</taxon>
    </lineage>
</organism>
<evidence type="ECO:0000256" key="2">
    <source>
        <dbReference type="ARBA" id="ARBA00022722"/>
    </source>
</evidence>
<dbReference type="SUPFAM" id="SSF54211">
    <property type="entry name" value="Ribosomal protein S5 domain 2-like"/>
    <property type="match status" value="1"/>
</dbReference>
<name>A0A1L1PGL4_HYDIT</name>
<dbReference type="Gene3D" id="3.30.230.10">
    <property type="match status" value="1"/>
</dbReference>
<keyword evidence="5" id="KW-0694">RNA-binding</keyword>
<sequence length="133" mass="14591">MIQRLRTRPQFQAVLASAPVAKTPHFALHRLVLDPAEGPDALFPIAGPWLGVLIPKRWARRAVTRNAVRRQIYATAPSGEVLPAAAHVVRLRGAFDPKQFVSARSDALKRAVRAELLALWLRVPAPAAPHHVA</sequence>
<dbReference type="Pfam" id="PF00825">
    <property type="entry name" value="Ribonuclease_P"/>
    <property type="match status" value="1"/>
</dbReference>
<dbReference type="GO" id="GO:0008033">
    <property type="term" value="P:tRNA processing"/>
    <property type="evidence" value="ECO:0007669"/>
    <property type="project" value="UniProtKB-KW"/>
</dbReference>
<evidence type="ECO:0000313" key="7">
    <source>
        <dbReference type="Proteomes" id="UP000028878"/>
    </source>
</evidence>
<dbReference type="Proteomes" id="UP000028878">
    <property type="component" value="Unassembled WGS sequence"/>
</dbReference>
<reference evidence="7" key="1">
    <citation type="submission" date="2014-02" db="EMBL/GenBank/DDBJ databases">
        <authorList>
            <person name="Gan H."/>
        </authorList>
    </citation>
    <scope>NUCLEOTIDE SEQUENCE [LARGE SCALE GENOMIC DNA]</scope>
    <source>
        <strain evidence="7">S1</strain>
    </source>
</reference>
<keyword evidence="7" id="KW-1185">Reference proteome</keyword>